<evidence type="ECO:0000256" key="11">
    <source>
        <dbReference type="ARBA" id="ARBA00022917"/>
    </source>
</evidence>
<dbReference type="AlphaFoldDB" id="A0AAD3CTW3"/>
<sequence>MDSESLRESLSSLSLPKNHLTLGLTNLINQSKDLSTLLKHKKLPDHPFTDLQIQTIILTLSTLDTNNEFSLNNHNSTAAGRWVGVGEREGRIYSSLVSSRNFGLGHGMGRSGDIMEPQPKAVGSSILVQLTKHLVIDAMIRGAGLKAEKNGGPVNHGLILPICTGMSVALVLSSLREQDESESDVKKDVVLWSRIDQKSCFKAVLSAGFQCVVVPTKIEGDMVVTDMDAMKKNVEKYKGRVRAIISTTSCFAPRVPDSIDDIGRLCKEDGIAHIVNNAYGLQCQTTVKLLNRACVVGRVDAIICSTDKNFLVPVGGAIVTSPNEKMIATISKVYAGRASSAPILDLFITLLSMGLSGYKKLLEERRQLMIDFKSKFEEVAKKYGERPLVCPKNTISYGITLDTLSQPLEGEDPQSINAGKMTSSFGSMLFTRCVSGTRVVAKGGLKTMGGQDFVGFGSSTDYYLSSYLTAACAIGLTENEMNEFFKRLDKCFKDYFAKRKKALKKKIQDES</sequence>
<keyword evidence="17" id="KW-0963">Cytoplasm</keyword>
<keyword evidence="11 17" id="KW-0648">Protein biosynthesis</keyword>
<accession>A0AAD3CTW3</accession>
<evidence type="ECO:0000256" key="12">
    <source>
        <dbReference type="ARBA" id="ARBA00023266"/>
    </source>
</evidence>
<keyword evidence="21" id="KW-1185">Reference proteome</keyword>
<dbReference type="PANTHER" id="PTHR12944">
    <property type="entry name" value="SOLUBLE LIVER ANTIGEN/LIVER PANCREAS ANTIGEN"/>
    <property type="match status" value="1"/>
</dbReference>
<comment type="subcellular location">
    <subcellularLocation>
        <location evidence="17">Cytoplasm</location>
    </subcellularLocation>
</comment>
<reference evidence="20 21" key="1">
    <citation type="journal article" date="2021" name="Sci. Rep.">
        <title>The genome of the diatom Chaetoceros tenuissimus carries an ancient integrated fragment of an extant virus.</title>
        <authorList>
            <person name="Hongo Y."/>
            <person name="Kimura K."/>
            <person name="Takaki Y."/>
            <person name="Yoshida Y."/>
            <person name="Baba S."/>
            <person name="Kobayashi G."/>
            <person name="Nagasaki K."/>
            <person name="Hano T."/>
            <person name="Tomaru Y."/>
        </authorList>
    </citation>
    <scope>NUCLEOTIDE SEQUENCE [LARGE SCALE GENOMIC DNA]</scope>
    <source>
        <strain evidence="20 21">NIES-3715</strain>
    </source>
</reference>
<dbReference type="PIRSF" id="PIRSF017689">
    <property type="entry name" value="SepSecS"/>
    <property type="match status" value="1"/>
</dbReference>
<dbReference type="GO" id="GO:0005737">
    <property type="term" value="C:cytoplasm"/>
    <property type="evidence" value="ECO:0007669"/>
    <property type="project" value="UniProtKB-SubCell"/>
</dbReference>
<keyword evidence="8 17" id="KW-0808">Transferase</keyword>
<keyword evidence="9 17" id="KW-0694">RNA-binding</keyword>
<dbReference type="GO" id="GO:0001514">
    <property type="term" value="P:selenocysteine incorporation"/>
    <property type="evidence" value="ECO:0007669"/>
    <property type="project" value="TreeGrafter"/>
</dbReference>
<comment type="caution">
    <text evidence="20">The sequence shown here is derived from an EMBL/GenBank/DDBJ whole genome shotgun (WGS) entry which is preliminary data.</text>
</comment>
<feature type="binding site" evidence="18">
    <location>
        <position position="432"/>
    </location>
    <ligand>
        <name>tRNA</name>
        <dbReference type="ChEBI" id="CHEBI:17843"/>
    </ligand>
</feature>
<keyword evidence="12 17" id="KW-0711">Selenium</keyword>
<evidence type="ECO:0000256" key="19">
    <source>
        <dbReference type="PIRSR" id="PIRSR017689-50"/>
    </source>
</evidence>
<feature type="binding site" evidence="18">
    <location>
        <position position="110"/>
    </location>
    <ligand>
        <name>substrate</name>
    </ligand>
</feature>
<dbReference type="EC" id="2.9.1.2" evidence="5 17"/>
<evidence type="ECO:0000256" key="16">
    <source>
        <dbReference type="ARBA" id="ARBA00048808"/>
    </source>
</evidence>
<evidence type="ECO:0000313" key="20">
    <source>
        <dbReference type="EMBL" id="GFH51081.1"/>
    </source>
</evidence>
<dbReference type="PANTHER" id="PTHR12944:SF2">
    <property type="entry name" value="O-PHOSPHOSERYL-TRNA(SEC) SELENIUM TRANSFERASE"/>
    <property type="match status" value="1"/>
</dbReference>
<dbReference type="InterPro" id="IPR019872">
    <property type="entry name" value="Sec-tRNA_Se_transferase"/>
</dbReference>
<evidence type="ECO:0000256" key="9">
    <source>
        <dbReference type="ARBA" id="ARBA00022884"/>
    </source>
</evidence>
<evidence type="ECO:0000256" key="7">
    <source>
        <dbReference type="ARBA" id="ARBA00022555"/>
    </source>
</evidence>
<comment type="function">
    <text evidence="2 17">Converts O-phosphoseryl-tRNA(Sec) to selenocysteinyl-tRNA(Sec) required for selenoprotein biosynthesis.</text>
</comment>
<gene>
    <name evidence="20" type="ORF">CTEN210_07557</name>
</gene>
<dbReference type="GO" id="GO:0001717">
    <property type="term" value="P:conversion of seryl-tRNAsec to selenocys-tRNAsec"/>
    <property type="evidence" value="ECO:0007669"/>
    <property type="project" value="UniProtKB-UniRule"/>
</dbReference>
<feature type="binding site" evidence="18">
    <location>
        <position position="88"/>
    </location>
    <ligand>
        <name>pyridoxal 5'-phosphate</name>
        <dbReference type="ChEBI" id="CHEBI:597326"/>
    </ligand>
</feature>
<evidence type="ECO:0000256" key="18">
    <source>
        <dbReference type="PIRSR" id="PIRSR017689-1"/>
    </source>
</evidence>
<dbReference type="Proteomes" id="UP001054902">
    <property type="component" value="Unassembled WGS sequence"/>
</dbReference>
<keyword evidence="10 17" id="KW-0663">Pyridoxal phosphate</keyword>
<comment type="cofactor">
    <cofactor evidence="1 17 19">
        <name>pyridoxal 5'-phosphate</name>
        <dbReference type="ChEBI" id="CHEBI:597326"/>
    </cofactor>
</comment>
<evidence type="ECO:0000256" key="17">
    <source>
        <dbReference type="PIRNR" id="PIRNR017689"/>
    </source>
</evidence>
<dbReference type="EMBL" id="BLLK01000045">
    <property type="protein sequence ID" value="GFH51081.1"/>
    <property type="molecule type" value="Genomic_DNA"/>
</dbReference>
<dbReference type="InterPro" id="IPR008829">
    <property type="entry name" value="SepSecS/SepCysS"/>
</dbReference>
<feature type="binding site" evidence="18">
    <location>
        <position position="111"/>
    </location>
    <ligand>
        <name>substrate</name>
    </ligand>
</feature>
<feature type="site" description="May act as a substrate filter by repelling compounds with a negatively charged alpha-carboxylate" evidence="19">
    <location>
        <position position="87"/>
    </location>
</feature>
<evidence type="ECO:0000313" key="21">
    <source>
        <dbReference type="Proteomes" id="UP001054902"/>
    </source>
</evidence>
<evidence type="ECO:0000256" key="3">
    <source>
        <dbReference type="ARBA" id="ARBA00004822"/>
    </source>
</evidence>
<feature type="modified residue" description="N6-(pyridoxal phosphate)lysine" evidence="19">
    <location>
        <position position="308"/>
    </location>
</feature>
<evidence type="ECO:0000256" key="4">
    <source>
        <dbReference type="ARBA" id="ARBA00007037"/>
    </source>
</evidence>
<evidence type="ECO:0000256" key="1">
    <source>
        <dbReference type="ARBA" id="ARBA00001933"/>
    </source>
</evidence>
<keyword evidence="7 17" id="KW-0820">tRNA-binding</keyword>
<comment type="catalytic activity">
    <reaction evidence="16 17">
        <text>O-phospho-L-seryl-tRNA(Sec) + selenophosphate + H2O = L-selenocysteinyl-tRNA(Sec) + 2 phosphate</text>
        <dbReference type="Rhea" id="RHEA:25041"/>
        <dbReference type="Rhea" id="RHEA-COMP:9743"/>
        <dbReference type="Rhea" id="RHEA-COMP:9947"/>
        <dbReference type="ChEBI" id="CHEBI:15377"/>
        <dbReference type="ChEBI" id="CHEBI:16144"/>
        <dbReference type="ChEBI" id="CHEBI:43474"/>
        <dbReference type="ChEBI" id="CHEBI:78551"/>
        <dbReference type="ChEBI" id="CHEBI:78573"/>
        <dbReference type="EC" id="2.9.1.2"/>
    </reaction>
</comment>
<evidence type="ECO:0000256" key="10">
    <source>
        <dbReference type="ARBA" id="ARBA00022898"/>
    </source>
</evidence>
<feature type="binding site" evidence="18">
    <location>
        <position position="118"/>
    </location>
    <ligand>
        <name>substrate</name>
    </ligand>
</feature>
<dbReference type="Pfam" id="PF05889">
    <property type="entry name" value="SepSecS"/>
    <property type="match status" value="1"/>
</dbReference>
<dbReference type="NCBIfam" id="TIGR03531">
    <property type="entry name" value="selenium_SpcS"/>
    <property type="match status" value="1"/>
</dbReference>
<dbReference type="GO" id="GO:0098621">
    <property type="term" value="F:O-phosphoseryl-tRNA(Sec) selenium transferase activity"/>
    <property type="evidence" value="ECO:0007669"/>
    <property type="project" value="UniProtKB-EC"/>
</dbReference>
<comment type="similarity">
    <text evidence="4 17">Belongs to the SepSecS family.</text>
</comment>
<dbReference type="Gene3D" id="3.40.640.10">
    <property type="entry name" value="Type I PLP-dependent aspartate aminotransferase-like (Major domain)"/>
    <property type="match status" value="1"/>
</dbReference>
<evidence type="ECO:0000256" key="6">
    <source>
        <dbReference type="ARBA" id="ARBA00021963"/>
    </source>
</evidence>
<organism evidence="20 21">
    <name type="scientific">Chaetoceros tenuissimus</name>
    <dbReference type="NCBI Taxonomy" id="426638"/>
    <lineage>
        <taxon>Eukaryota</taxon>
        <taxon>Sar</taxon>
        <taxon>Stramenopiles</taxon>
        <taxon>Ochrophyta</taxon>
        <taxon>Bacillariophyta</taxon>
        <taxon>Coscinodiscophyceae</taxon>
        <taxon>Chaetocerotophycidae</taxon>
        <taxon>Chaetocerotales</taxon>
        <taxon>Chaetocerotaceae</taxon>
        <taxon>Chaetoceros</taxon>
    </lineage>
</organism>
<dbReference type="InterPro" id="IPR015424">
    <property type="entry name" value="PyrdxlP-dep_Trfase"/>
</dbReference>
<dbReference type="InterPro" id="IPR015421">
    <property type="entry name" value="PyrdxlP-dep_Trfase_major"/>
</dbReference>
<evidence type="ECO:0000256" key="13">
    <source>
        <dbReference type="ARBA" id="ARBA00030669"/>
    </source>
</evidence>
<proteinExistence type="inferred from homology"/>
<evidence type="ECO:0000256" key="5">
    <source>
        <dbReference type="ARBA" id="ARBA00012464"/>
    </source>
</evidence>
<dbReference type="GO" id="GO:0000049">
    <property type="term" value="F:tRNA binding"/>
    <property type="evidence" value="ECO:0007669"/>
    <property type="project" value="UniProtKB-UniRule"/>
</dbReference>
<evidence type="ECO:0000256" key="2">
    <source>
        <dbReference type="ARBA" id="ARBA00002552"/>
    </source>
</evidence>
<name>A0AAD3CTW3_9STRA</name>
<evidence type="ECO:0000256" key="14">
    <source>
        <dbReference type="ARBA" id="ARBA00032048"/>
    </source>
</evidence>
<dbReference type="SUPFAM" id="SSF53383">
    <property type="entry name" value="PLP-dependent transferases"/>
    <property type="match status" value="1"/>
</dbReference>
<evidence type="ECO:0000256" key="8">
    <source>
        <dbReference type="ARBA" id="ARBA00022679"/>
    </source>
</evidence>
<protein>
    <recommendedName>
        <fullName evidence="6 17">O-phosphoseryl-tRNA(Sec) selenium transferase</fullName>
        <ecNumber evidence="5 17">2.9.1.2</ecNumber>
    </recommendedName>
    <alternativeName>
        <fullName evidence="13 17">Selenocysteine synthase</fullName>
    </alternativeName>
    <alternativeName>
        <fullName evidence="14 17">Selenocysteinyl-tRNA(Sec) synthase</fullName>
    </alternativeName>
    <alternativeName>
        <fullName evidence="15 17">Sep-tRNA:Sec-tRNA synthase</fullName>
    </alternativeName>
</protein>
<evidence type="ECO:0000256" key="15">
    <source>
        <dbReference type="ARBA" id="ARBA00032693"/>
    </source>
</evidence>
<feature type="binding site" evidence="18">
    <location>
        <position position="337"/>
    </location>
    <ligand>
        <name>substrate</name>
    </ligand>
</feature>
<comment type="pathway">
    <text evidence="3 17">Aminoacyl-tRNA biosynthesis; selenocysteinyl-tRNA(Sec) biosynthesis; selenocysteinyl-tRNA(Sec) from L-seryl-tRNA(Sec) (archaeal/eukaryal route): step 2/2.</text>
</comment>